<protein>
    <submittedName>
        <fullName evidence="2">Uncharacterized protein</fullName>
    </submittedName>
</protein>
<reference evidence="3 4" key="2">
    <citation type="submission" date="2024-07" db="EMBL/GenBank/DDBJ databases">
        <authorList>
            <person name="Akdeniz Z."/>
        </authorList>
    </citation>
    <scope>NUCLEOTIDE SEQUENCE [LARGE SCALE GENOMIC DNA]</scope>
</reference>
<reference evidence="2" key="1">
    <citation type="submission" date="2023-06" db="EMBL/GenBank/DDBJ databases">
        <authorList>
            <person name="Kurt Z."/>
        </authorList>
    </citation>
    <scope>NUCLEOTIDE SEQUENCE</scope>
</reference>
<evidence type="ECO:0000256" key="1">
    <source>
        <dbReference type="SAM" id="MobiDB-lite"/>
    </source>
</evidence>
<evidence type="ECO:0000313" key="2">
    <source>
        <dbReference type="EMBL" id="CAI9941558.1"/>
    </source>
</evidence>
<gene>
    <name evidence="2" type="ORF">HINF_LOCUS29203</name>
    <name evidence="3" type="ORF">HINF_LOCUS30392</name>
</gene>
<dbReference type="EMBL" id="CAXDID020000099">
    <property type="protein sequence ID" value="CAL6025554.1"/>
    <property type="molecule type" value="Genomic_DNA"/>
</dbReference>
<accession>A0AA86PMX8</accession>
<comment type="caution">
    <text evidence="2">The sequence shown here is derived from an EMBL/GenBank/DDBJ whole genome shotgun (WGS) entry which is preliminary data.</text>
</comment>
<feature type="compositionally biased region" description="Low complexity" evidence="1">
    <location>
        <begin position="331"/>
        <end position="345"/>
    </location>
</feature>
<evidence type="ECO:0000313" key="4">
    <source>
        <dbReference type="Proteomes" id="UP001642409"/>
    </source>
</evidence>
<proteinExistence type="predicted"/>
<evidence type="ECO:0000313" key="3">
    <source>
        <dbReference type="EMBL" id="CAL6025554.1"/>
    </source>
</evidence>
<dbReference type="AlphaFoldDB" id="A0AA86PMX8"/>
<keyword evidence="4" id="KW-1185">Reference proteome</keyword>
<sequence>MDLSNPEIEIESSDENDTQMFKQLNPSILQDIQINMEQNTNDTLEVRNETTIYQRKQLTHSNQKALMQYIKSMINQPHPHHLRPYFVTFDEVQNVICVQEITNDEEIILSKKMILQSQVSSQFILTRNQVIFAAGEKYNNQQVINFSCTEIYNASVQPKPLAVKQEGSTKTVKFCHLKGPFFEGEINYGINELVSKLGMLVKKERITDLLLTFPLTTKLQVHDEQQTKDQKLPVEFRDFSKLLMENVMIHFIEQLNRVKCNVYLQPGQDDMFSCQYYPQQFHHIHEKPSRVKLIQNPDTLNLNGYKIVAGDVDWRLGKHFFQQNERVDLAQSQLSQSQAQSQASPSPQPSSPDPLRKSFIKIIKPKEEAVKEVKEEPALNFALKSYVQRLFTPDFTQTVLPSTIHSTTEQQNLNAKLLKFVLSTKTNLKMLLQVPVPNFLSQKERVDYEAQIFSLPVDKQMPPIYLQSSTEKLLLINGGTFQNGEFAMVVFDAETGQRAIVGKFE</sequence>
<dbReference type="EMBL" id="CATOUU010000694">
    <property type="protein sequence ID" value="CAI9941558.1"/>
    <property type="molecule type" value="Genomic_DNA"/>
</dbReference>
<dbReference type="Proteomes" id="UP001642409">
    <property type="component" value="Unassembled WGS sequence"/>
</dbReference>
<name>A0AA86PMX8_9EUKA</name>
<organism evidence="2">
    <name type="scientific">Hexamita inflata</name>
    <dbReference type="NCBI Taxonomy" id="28002"/>
    <lineage>
        <taxon>Eukaryota</taxon>
        <taxon>Metamonada</taxon>
        <taxon>Diplomonadida</taxon>
        <taxon>Hexamitidae</taxon>
        <taxon>Hexamitinae</taxon>
        <taxon>Hexamita</taxon>
    </lineage>
</organism>
<feature type="region of interest" description="Disordered" evidence="1">
    <location>
        <begin position="331"/>
        <end position="356"/>
    </location>
</feature>